<dbReference type="SFLD" id="SFLDG00358">
    <property type="entry name" value="Main_(cytGST)"/>
    <property type="match status" value="1"/>
</dbReference>
<evidence type="ECO:0000259" key="8">
    <source>
        <dbReference type="PROSITE" id="PS50404"/>
    </source>
</evidence>
<gene>
    <name evidence="10" type="ORF">CFOL_v3_32871</name>
</gene>
<protein>
    <recommendedName>
        <fullName evidence="3">glutathione transferase</fullName>
        <ecNumber evidence="3">2.5.1.18</ecNumber>
    </recommendedName>
</protein>
<proteinExistence type="inferred from homology"/>
<comment type="catalytic activity">
    <reaction evidence="7">
        <text>RX + glutathione = an S-substituted glutathione + a halide anion + H(+)</text>
        <dbReference type="Rhea" id="RHEA:16437"/>
        <dbReference type="ChEBI" id="CHEBI:15378"/>
        <dbReference type="ChEBI" id="CHEBI:16042"/>
        <dbReference type="ChEBI" id="CHEBI:17792"/>
        <dbReference type="ChEBI" id="CHEBI:57925"/>
        <dbReference type="ChEBI" id="CHEBI:90779"/>
        <dbReference type="EC" id="2.5.1.18"/>
    </reaction>
</comment>
<dbReference type="Pfam" id="PF02798">
    <property type="entry name" value="GST_N"/>
    <property type="match status" value="1"/>
</dbReference>
<evidence type="ECO:0000256" key="7">
    <source>
        <dbReference type="ARBA" id="ARBA00047960"/>
    </source>
</evidence>
<dbReference type="InParanoid" id="A0A1Q3DAD5"/>
<dbReference type="InterPro" id="IPR004045">
    <property type="entry name" value="Glutathione_S-Trfase_N"/>
</dbReference>
<dbReference type="SUPFAM" id="SSF52833">
    <property type="entry name" value="Thioredoxin-like"/>
    <property type="match status" value="1"/>
</dbReference>
<dbReference type="InterPro" id="IPR004046">
    <property type="entry name" value="GST_C"/>
</dbReference>
<dbReference type="EMBL" id="BDDD01005506">
    <property type="protein sequence ID" value="GAV89457.1"/>
    <property type="molecule type" value="Genomic_DNA"/>
</dbReference>
<dbReference type="Gene3D" id="1.20.1050.10">
    <property type="match status" value="1"/>
</dbReference>
<dbReference type="InterPro" id="IPR036249">
    <property type="entry name" value="Thioredoxin-like_sf"/>
</dbReference>
<dbReference type="PROSITE" id="PS50404">
    <property type="entry name" value="GST_NTER"/>
    <property type="match status" value="1"/>
</dbReference>
<dbReference type="SFLD" id="SFLDS00019">
    <property type="entry name" value="Glutathione_Transferase_(cytos"/>
    <property type="match status" value="1"/>
</dbReference>
<dbReference type="Proteomes" id="UP000187406">
    <property type="component" value="Unassembled WGS sequence"/>
</dbReference>
<dbReference type="PANTHER" id="PTHR43900">
    <property type="entry name" value="GLUTATHIONE S-TRANSFERASE RHO"/>
    <property type="match status" value="1"/>
</dbReference>
<name>A0A1Q3DAD5_CEPFO</name>
<evidence type="ECO:0000256" key="3">
    <source>
        <dbReference type="ARBA" id="ARBA00012452"/>
    </source>
</evidence>
<keyword evidence="5" id="KW-0216">Detoxification</keyword>
<dbReference type="AlphaFoldDB" id="A0A1Q3DAD5"/>
<dbReference type="GO" id="GO:0009407">
    <property type="term" value="P:toxin catabolic process"/>
    <property type="evidence" value="ECO:0007669"/>
    <property type="project" value="UniProtKB-ARBA"/>
</dbReference>
<evidence type="ECO:0000259" key="9">
    <source>
        <dbReference type="PROSITE" id="PS50405"/>
    </source>
</evidence>
<dbReference type="Pfam" id="PF00043">
    <property type="entry name" value="GST_C"/>
    <property type="match status" value="1"/>
</dbReference>
<keyword evidence="6" id="KW-0808">Transferase</keyword>
<evidence type="ECO:0000313" key="11">
    <source>
        <dbReference type="Proteomes" id="UP000187406"/>
    </source>
</evidence>
<feature type="domain" description="GST C-terminal" evidence="9">
    <location>
        <begin position="89"/>
        <end position="214"/>
    </location>
</feature>
<dbReference type="InterPro" id="IPR034347">
    <property type="entry name" value="GST_Phi_C"/>
</dbReference>
<dbReference type="CDD" id="cd03053">
    <property type="entry name" value="GST_N_Phi"/>
    <property type="match status" value="1"/>
</dbReference>
<dbReference type="GO" id="GO:0005829">
    <property type="term" value="C:cytosol"/>
    <property type="evidence" value="ECO:0007669"/>
    <property type="project" value="UniProtKB-SubCell"/>
</dbReference>
<dbReference type="EC" id="2.5.1.18" evidence="3"/>
<comment type="caution">
    <text evidence="10">The sequence shown here is derived from an EMBL/GenBank/DDBJ whole genome shotgun (WGS) entry which is preliminary data.</text>
</comment>
<dbReference type="FunFam" id="3.40.30.10:FF:000016">
    <property type="entry name" value="Glutathione S-transferase F2"/>
    <property type="match status" value="1"/>
</dbReference>
<dbReference type="InterPro" id="IPR010987">
    <property type="entry name" value="Glutathione-S-Trfase_C-like"/>
</dbReference>
<dbReference type="FunCoup" id="A0A1Q3DAD5">
    <property type="interactions" value="830"/>
</dbReference>
<accession>A0A1Q3DAD5</accession>
<dbReference type="FunFam" id="1.20.1050.10:FF:000004">
    <property type="entry name" value="Glutathione S-transferase F2"/>
    <property type="match status" value="1"/>
</dbReference>
<feature type="domain" description="GST N-terminal" evidence="8">
    <location>
        <begin position="2"/>
        <end position="83"/>
    </location>
</feature>
<dbReference type="PANTHER" id="PTHR43900:SF47">
    <property type="entry name" value="GLUTATHIONE S-TRANSFERASE F6-RELATED"/>
    <property type="match status" value="1"/>
</dbReference>
<keyword evidence="11" id="KW-1185">Reference proteome</keyword>
<dbReference type="Gene3D" id="3.40.30.10">
    <property type="entry name" value="Glutaredoxin"/>
    <property type="match status" value="1"/>
</dbReference>
<evidence type="ECO:0000256" key="1">
    <source>
        <dbReference type="ARBA" id="ARBA00004514"/>
    </source>
</evidence>
<comment type="subcellular location">
    <subcellularLocation>
        <location evidence="1">Cytoplasm</location>
        <location evidence="1">Cytosol</location>
    </subcellularLocation>
</comment>
<dbReference type="CDD" id="cd03187">
    <property type="entry name" value="GST_C_Phi"/>
    <property type="match status" value="1"/>
</dbReference>
<comment type="similarity">
    <text evidence="2">Belongs to the GST superfamily. Phi family.</text>
</comment>
<evidence type="ECO:0000256" key="6">
    <source>
        <dbReference type="ARBA" id="ARBA00022679"/>
    </source>
</evidence>
<evidence type="ECO:0000313" key="10">
    <source>
        <dbReference type="EMBL" id="GAV89457.1"/>
    </source>
</evidence>
<evidence type="ECO:0000256" key="4">
    <source>
        <dbReference type="ARBA" id="ARBA00022490"/>
    </source>
</evidence>
<dbReference type="SUPFAM" id="SSF47616">
    <property type="entry name" value="GST C-terminal domain-like"/>
    <property type="match status" value="1"/>
</dbReference>
<dbReference type="SFLD" id="SFLDG01154">
    <property type="entry name" value="Main.5:_Phi-like"/>
    <property type="match status" value="1"/>
</dbReference>
<evidence type="ECO:0000256" key="5">
    <source>
        <dbReference type="ARBA" id="ARBA00022575"/>
    </source>
</evidence>
<organism evidence="10 11">
    <name type="scientific">Cephalotus follicularis</name>
    <name type="common">Albany pitcher plant</name>
    <dbReference type="NCBI Taxonomy" id="3775"/>
    <lineage>
        <taxon>Eukaryota</taxon>
        <taxon>Viridiplantae</taxon>
        <taxon>Streptophyta</taxon>
        <taxon>Embryophyta</taxon>
        <taxon>Tracheophyta</taxon>
        <taxon>Spermatophyta</taxon>
        <taxon>Magnoliopsida</taxon>
        <taxon>eudicotyledons</taxon>
        <taxon>Gunneridae</taxon>
        <taxon>Pentapetalae</taxon>
        <taxon>rosids</taxon>
        <taxon>fabids</taxon>
        <taxon>Oxalidales</taxon>
        <taxon>Cephalotaceae</taxon>
        <taxon>Cephalotus</taxon>
    </lineage>
</organism>
<dbReference type="OrthoDB" id="422574at2759"/>
<dbReference type="InterPro" id="IPR036282">
    <property type="entry name" value="Glutathione-S-Trfase_C_sf"/>
</dbReference>
<evidence type="ECO:0000256" key="2">
    <source>
        <dbReference type="ARBA" id="ARBA00010128"/>
    </source>
</evidence>
<dbReference type="GO" id="GO:0043295">
    <property type="term" value="F:glutathione binding"/>
    <property type="evidence" value="ECO:0007669"/>
    <property type="project" value="TreeGrafter"/>
</dbReference>
<sequence length="214" mass="24052">MATMKVHGNVGSTATARVLTCLYEKDLEFEFVHVDLRSGEHTKEPYLSLNPFAQVPAFEDGDLKLFESRAITQYLAHDYANKGTQLICPGRQMAILSVWLEVEAHQFHPPSSKLVSELAVKPMFGMVADTAVVEENEAKLGQVLDVYETRLSQSKYLAGDTYSLADLHHLPNFLYLKGSRSMQLFDSRPHVKAWVDAITSRPAWSKLLALKNQK</sequence>
<dbReference type="STRING" id="3775.A0A1Q3DAD5"/>
<dbReference type="GO" id="GO:0006749">
    <property type="term" value="P:glutathione metabolic process"/>
    <property type="evidence" value="ECO:0007669"/>
    <property type="project" value="TreeGrafter"/>
</dbReference>
<dbReference type="InterPro" id="IPR040079">
    <property type="entry name" value="Glutathione_S-Trfase"/>
</dbReference>
<dbReference type="PROSITE" id="PS50405">
    <property type="entry name" value="GST_CTER"/>
    <property type="match status" value="1"/>
</dbReference>
<reference evidence="11" key="1">
    <citation type="submission" date="2016-04" db="EMBL/GenBank/DDBJ databases">
        <title>Cephalotus genome sequencing.</title>
        <authorList>
            <person name="Fukushima K."/>
            <person name="Hasebe M."/>
            <person name="Fang X."/>
        </authorList>
    </citation>
    <scope>NUCLEOTIDE SEQUENCE [LARGE SCALE GENOMIC DNA]</scope>
    <source>
        <strain evidence="11">cv. St1</strain>
    </source>
</reference>
<dbReference type="GO" id="GO:0004364">
    <property type="term" value="F:glutathione transferase activity"/>
    <property type="evidence" value="ECO:0007669"/>
    <property type="project" value="UniProtKB-EC"/>
</dbReference>
<keyword evidence="4" id="KW-0963">Cytoplasm</keyword>